<feature type="transmembrane region" description="Helical" evidence="1">
    <location>
        <begin position="86"/>
        <end position="109"/>
    </location>
</feature>
<reference evidence="2 4" key="1">
    <citation type="journal article" date="2014" name="BMC Genomics">
        <title>The genome of the intracellular bacterium of the coastal bivalve, Solemya velum: a blueprint for thriving in and out of symbiosis.</title>
        <authorList>
            <person name="Dmytrenko O."/>
            <person name="Russell S.L."/>
            <person name="Loo W.T."/>
            <person name="Fontanez K.M."/>
            <person name="Liao L."/>
            <person name="Roeselers G."/>
            <person name="Sharma R."/>
            <person name="Stewart F.J."/>
            <person name="Newton I.L."/>
            <person name="Woyke T."/>
            <person name="Wu D."/>
            <person name="Lang J.M."/>
            <person name="Eisen J.A."/>
            <person name="Cavanaugh C.M."/>
        </authorList>
    </citation>
    <scope>NUCLEOTIDE SEQUENCE [LARGE SCALE GENOMIC DNA]</scope>
    <source>
        <strain evidence="2 4">WH</strain>
    </source>
</reference>
<dbReference type="Proteomes" id="UP000190962">
    <property type="component" value="Unassembled WGS sequence"/>
</dbReference>
<evidence type="ECO:0000313" key="3">
    <source>
        <dbReference type="EMBL" id="OOY34420.1"/>
    </source>
</evidence>
<dbReference type="eggNOG" id="ENOG503466W">
    <property type="taxonomic scope" value="Bacteria"/>
</dbReference>
<dbReference type="AlphaFoldDB" id="A0A0B0H576"/>
<dbReference type="EMBL" id="JRAA01000003">
    <property type="protein sequence ID" value="KHF24275.1"/>
    <property type="molecule type" value="Genomic_DNA"/>
</dbReference>
<dbReference type="GeneID" id="86990417"/>
<evidence type="ECO:0000313" key="5">
    <source>
        <dbReference type="Proteomes" id="UP000190962"/>
    </source>
</evidence>
<feature type="transmembrane region" description="Helical" evidence="1">
    <location>
        <begin position="53"/>
        <end position="79"/>
    </location>
</feature>
<keyword evidence="1" id="KW-0472">Membrane</keyword>
<protein>
    <submittedName>
        <fullName evidence="2">Uncharacterized protein</fullName>
    </submittedName>
</protein>
<proteinExistence type="predicted"/>
<evidence type="ECO:0000256" key="1">
    <source>
        <dbReference type="SAM" id="Phobius"/>
    </source>
</evidence>
<reference evidence="3 5" key="2">
    <citation type="submission" date="2016-11" db="EMBL/GenBank/DDBJ databases">
        <title>Mixed transmission modes and dynamic genome evolution in an obligate animal-bacterial symbiosis.</title>
        <authorList>
            <person name="Russell S.L."/>
            <person name="Corbett-Detig R.B."/>
            <person name="Cavanaugh C.M."/>
        </authorList>
    </citation>
    <scope>NUCLEOTIDE SEQUENCE [LARGE SCALE GENOMIC DNA]</scope>
    <source>
        <strain evidence="3">MA-KB16</strain>
    </source>
</reference>
<dbReference type="Proteomes" id="UP000030856">
    <property type="component" value="Unassembled WGS sequence"/>
</dbReference>
<dbReference type="OrthoDB" id="9810860at2"/>
<gene>
    <name evidence="3" type="ORF">BOV88_10445</name>
    <name evidence="2" type="ORF">JV46_27050</name>
</gene>
<accession>A0A0B0H576</accession>
<sequence>MKRDSGFWMLQGFGWLLLSYLVYAQAIPAFDYDMGVAMGTQESADVITEVGTAFWYGFALGDLLVYIPLLAAGLVGYWLGKGWGRILLSAALGITAYWPIVCLAAIVAARSAPGWNLVNETPYWIVLPLITLGGAWGLWHVTR</sequence>
<dbReference type="EMBL" id="MPNX01000016">
    <property type="protein sequence ID" value="OOY34420.1"/>
    <property type="molecule type" value="Genomic_DNA"/>
</dbReference>
<feature type="transmembrane region" description="Helical" evidence="1">
    <location>
        <begin position="121"/>
        <end position="139"/>
    </location>
</feature>
<organism evidence="2 4">
    <name type="scientific">Solemya velum gill symbiont</name>
    <dbReference type="NCBI Taxonomy" id="2340"/>
    <lineage>
        <taxon>Bacteria</taxon>
        <taxon>Pseudomonadati</taxon>
        <taxon>Pseudomonadota</taxon>
        <taxon>Gammaproteobacteria</taxon>
        <taxon>sulfur-oxidizing symbionts</taxon>
    </lineage>
</organism>
<keyword evidence="1" id="KW-1133">Transmembrane helix</keyword>
<evidence type="ECO:0000313" key="4">
    <source>
        <dbReference type="Proteomes" id="UP000030856"/>
    </source>
</evidence>
<name>A0A0B0H576_SOVGS</name>
<keyword evidence="4" id="KW-1185">Reference proteome</keyword>
<dbReference type="RefSeq" id="WP_043118358.1">
    <property type="nucleotide sequence ID" value="NZ_JRAA01000003.1"/>
</dbReference>
<evidence type="ECO:0000313" key="2">
    <source>
        <dbReference type="EMBL" id="KHF24275.1"/>
    </source>
</evidence>
<comment type="caution">
    <text evidence="2">The sequence shown here is derived from an EMBL/GenBank/DDBJ whole genome shotgun (WGS) entry which is preliminary data.</text>
</comment>
<keyword evidence="1" id="KW-0812">Transmembrane</keyword>